<name>A0A5B0QLK9_PUCGR</name>
<proteinExistence type="predicted"/>
<organism evidence="2 3">
    <name type="scientific">Puccinia graminis f. sp. tritici</name>
    <dbReference type="NCBI Taxonomy" id="56615"/>
    <lineage>
        <taxon>Eukaryota</taxon>
        <taxon>Fungi</taxon>
        <taxon>Dikarya</taxon>
        <taxon>Basidiomycota</taxon>
        <taxon>Pucciniomycotina</taxon>
        <taxon>Pucciniomycetes</taxon>
        <taxon>Pucciniales</taxon>
        <taxon>Pucciniaceae</taxon>
        <taxon>Puccinia</taxon>
    </lineage>
</organism>
<comment type="caution">
    <text evidence="2">The sequence shown here is derived from an EMBL/GenBank/DDBJ whole genome shotgun (WGS) entry which is preliminary data.</text>
</comment>
<reference evidence="2 3" key="1">
    <citation type="submission" date="2019-05" db="EMBL/GenBank/DDBJ databases">
        <title>Emergence of the Ug99 lineage of the wheat stem rust pathogen through somatic hybridization.</title>
        <authorList>
            <person name="Li F."/>
            <person name="Upadhyaya N.M."/>
            <person name="Sperschneider J."/>
            <person name="Matny O."/>
            <person name="Nguyen-Phuc H."/>
            <person name="Mago R."/>
            <person name="Raley C."/>
            <person name="Miller M.E."/>
            <person name="Silverstein K.A.T."/>
            <person name="Henningsen E."/>
            <person name="Hirsch C.D."/>
            <person name="Visser B."/>
            <person name="Pretorius Z.A."/>
            <person name="Steffenson B.J."/>
            <person name="Schwessinger B."/>
            <person name="Dodds P.N."/>
            <person name="Figueroa M."/>
        </authorList>
    </citation>
    <scope>NUCLEOTIDE SEQUENCE [LARGE SCALE GENOMIC DNA]</scope>
    <source>
        <strain evidence="2 3">Ug99</strain>
    </source>
</reference>
<evidence type="ECO:0000313" key="3">
    <source>
        <dbReference type="Proteomes" id="UP000325313"/>
    </source>
</evidence>
<gene>
    <name evidence="2" type="ORF">PGTUg99_010638</name>
</gene>
<feature type="region of interest" description="Disordered" evidence="1">
    <location>
        <begin position="156"/>
        <end position="189"/>
    </location>
</feature>
<feature type="compositionally biased region" description="Basic and acidic residues" evidence="1">
    <location>
        <begin position="58"/>
        <end position="74"/>
    </location>
</feature>
<dbReference type="Proteomes" id="UP000325313">
    <property type="component" value="Unassembled WGS sequence"/>
</dbReference>
<dbReference type="EMBL" id="VDEP01000273">
    <property type="protein sequence ID" value="KAA1114039.1"/>
    <property type="molecule type" value="Genomic_DNA"/>
</dbReference>
<accession>A0A5B0QLK9</accession>
<evidence type="ECO:0000256" key="1">
    <source>
        <dbReference type="SAM" id="MobiDB-lite"/>
    </source>
</evidence>
<evidence type="ECO:0000313" key="2">
    <source>
        <dbReference type="EMBL" id="KAA1114039.1"/>
    </source>
</evidence>
<dbReference type="AlphaFoldDB" id="A0A5B0QLK9"/>
<sequence>MASYQPVFFPFTEADDDGRLLDNTYSDGWMASYRNRRRRCRPELKKVKEHCDRWMEDWEAGRTPKLPQDEREPEPSNGMMGGNDGQEAEDGGGWTVVSRGGKHGRSATTTTTTTTTISSQPQQKARGADPYAQSSMADRDASAAVKVMKRKFAKTQAINNHLKSNDEEASKNSFYSTKPADTRKRKKLF</sequence>
<protein>
    <submittedName>
        <fullName evidence="2">Uncharacterized protein</fullName>
    </submittedName>
</protein>
<feature type="region of interest" description="Disordered" evidence="1">
    <location>
        <begin position="58"/>
        <end position="143"/>
    </location>
</feature>